<dbReference type="Proteomes" id="UP000195913">
    <property type="component" value="Unassembled WGS sequence"/>
</dbReference>
<feature type="transmembrane region" description="Helical" evidence="1">
    <location>
        <begin position="150"/>
        <end position="170"/>
    </location>
</feature>
<feature type="transmembrane region" description="Helical" evidence="1">
    <location>
        <begin position="74"/>
        <end position="99"/>
    </location>
</feature>
<feature type="transmembrane region" description="Helical" evidence="1">
    <location>
        <begin position="202"/>
        <end position="222"/>
    </location>
</feature>
<keyword evidence="3" id="KW-0378">Hydrolase</keyword>
<dbReference type="AlphaFoldDB" id="A0A1R4FTJ1"/>
<dbReference type="Pfam" id="PF02517">
    <property type="entry name" value="Rce1-like"/>
    <property type="match status" value="1"/>
</dbReference>
<evidence type="ECO:0000313" key="4">
    <source>
        <dbReference type="Proteomes" id="UP000195913"/>
    </source>
</evidence>
<evidence type="ECO:0000313" key="3">
    <source>
        <dbReference type="EMBL" id="SJM59320.1"/>
    </source>
</evidence>
<feature type="transmembrane region" description="Helical" evidence="1">
    <location>
        <begin position="7"/>
        <end position="28"/>
    </location>
</feature>
<dbReference type="InterPro" id="IPR003675">
    <property type="entry name" value="Rce1/LyrA-like_dom"/>
</dbReference>
<dbReference type="PANTHER" id="PTHR36435">
    <property type="entry name" value="SLR1288 PROTEIN"/>
    <property type="match status" value="1"/>
</dbReference>
<accession>A0A1R4FTJ1</accession>
<dbReference type="GO" id="GO:0004175">
    <property type="term" value="F:endopeptidase activity"/>
    <property type="evidence" value="ECO:0007669"/>
    <property type="project" value="UniProtKB-ARBA"/>
</dbReference>
<keyword evidence="1" id="KW-0812">Transmembrane</keyword>
<dbReference type="GO" id="GO:0080120">
    <property type="term" value="P:CAAX-box protein maturation"/>
    <property type="evidence" value="ECO:0007669"/>
    <property type="project" value="UniProtKB-ARBA"/>
</dbReference>
<name>A0A1R4FTJ1_9MICC</name>
<keyword evidence="1" id="KW-0472">Membrane</keyword>
<gene>
    <name evidence="3" type="ORF">FM101_05815</name>
</gene>
<feature type="domain" description="CAAX prenyl protease 2/Lysostaphin resistance protein A-like" evidence="2">
    <location>
        <begin position="119"/>
        <end position="213"/>
    </location>
</feature>
<dbReference type="GO" id="GO:0006508">
    <property type="term" value="P:proteolysis"/>
    <property type="evidence" value="ECO:0007669"/>
    <property type="project" value="UniProtKB-KW"/>
</dbReference>
<keyword evidence="1" id="KW-1133">Transmembrane helix</keyword>
<feature type="transmembrane region" description="Helical" evidence="1">
    <location>
        <begin position="176"/>
        <end position="195"/>
    </location>
</feature>
<feature type="transmembrane region" description="Helical" evidence="1">
    <location>
        <begin position="40"/>
        <end position="62"/>
    </location>
</feature>
<proteinExistence type="predicted"/>
<protein>
    <submittedName>
        <fullName evidence="3">CAAX amino terminal protease family protein, (PXO2-46)</fullName>
    </submittedName>
</protein>
<keyword evidence="3" id="KW-0645">Protease</keyword>
<keyword evidence="4" id="KW-1185">Reference proteome</keyword>
<dbReference type="InterPro" id="IPR052710">
    <property type="entry name" value="CAAX_protease"/>
</dbReference>
<organism evidence="3 4">
    <name type="scientific">Arthrobacter rhombi</name>
    <dbReference type="NCBI Taxonomy" id="71253"/>
    <lineage>
        <taxon>Bacteria</taxon>
        <taxon>Bacillati</taxon>
        <taxon>Actinomycetota</taxon>
        <taxon>Actinomycetes</taxon>
        <taxon>Micrococcales</taxon>
        <taxon>Micrococcaceae</taxon>
        <taxon>Arthrobacter</taxon>
    </lineage>
</organism>
<feature type="transmembrane region" description="Helical" evidence="1">
    <location>
        <begin position="119"/>
        <end position="138"/>
    </location>
</feature>
<sequence length="228" mass="24495">MGDAVMVLAYGVLFVAGAASLLTLFPGFTDVFSTAETASAAVNFIVYAVLFCGAMIMAFPTLKHSFGTFKFSPWAKVFMIPGAWVANLVVTTIVIMSLGGGVKSENQLAIEGMTTTVPFTTMLVMAVVMGPFVEEYIFRHLLIGKLSRKLNVWVCVVISIILFAGMHFLGSGSFELIAAVPYLSLGAVISVAYVLSGRSLAYSYLIHLLNNLIALTVAYYLLPLVPQI</sequence>
<dbReference type="PANTHER" id="PTHR36435:SF1">
    <property type="entry name" value="CAAX AMINO TERMINAL PROTEASE FAMILY PROTEIN"/>
    <property type="match status" value="1"/>
</dbReference>
<dbReference type="EMBL" id="FUHW01000022">
    <property type="protein sequence ID" value="SJM59320.1"/>
    <property type="molecule type" value="Genomic_DNA"/>
</dbReference>
<reference evidence="3 4" key="1">
    <citation type="submission" date="2017-02" db="EMBL/GenBank/DDBJ databases">
        <authorList>
            <person name="Peterson S.W."/>
        </authorList>
    </citation>
    <scope>NUCLEOTIDE SEQUENCE [LARGE SCALE GENOMIC DNA]</scope>
    <source>
        <strain evidence="3 4">B Ar 00.02</strain>
    </source>
</reference>
<evidence type="ECO:0000259" key="2">
    <source>
        <dbReference type="Pfam" id="PF02517"/>
    </source>
</evidence>
<evidence type="ECO:0000256" key="1">
    <source>
        <dbReference type="SAM" id="Phobius"/>
    </source>
</evidence>